<dbReference type="Gene3D" id="3.40.50.2300">
    <property type="match status" value="1"/>
</dbReference>
<dbReference type="SUPFAM" id="SSF52172">
    <property type="entry name" value="CheY-like"/>
    <property type="match status" value="1"/>
</dbReference>
<evidence type="ECO:0000313" key="9">
    <source>
        <dbReference type="Proteomes" id="UP000192472"/>
    </source>
</evidence>
<dbReference type="GO" id="GO:0005829">
    <property type="term" value="C:cytosol"/>
    <property type="evidence" value="ECO:0007669"/>
    <property type="project" value="TreeGrafter"/>
</dbReference>
<dbReference type="GO" id="GO:0032993">
    <property type="term" value="C:protein-DNA complex"/>
    <property type="evidence" value="ECO:0007669"/>
    <property type="project" value="TreeGrafter"/>
</dbReference>
<dbReference type="STRING" id="692418.SAMN04488029_2646"/>
<accession>A0A1W2GH50</accession>
<evidence type="ECO:0000313" key="8">
    <source>
        <dbReference type="EMBL" id="SMD35993.1"/>
    </source>
</evidence>
<dbReference type="RefSeq" id="WP_084373317.1">
    <property type="nucleotide sequence ID" value="NZ_FWYF01000003.1"/>
</dbReference>
<dbReference type="Pfam" id="PF00072">
    <property type="entry name" value="Response_reg"/>
    <property type="match status" value="1"/>
</dbReference>
<dbReference type="AlphaFoldDB" id="A0A1W2GH50"/>
<dbReference type="SMART" id="SM00448">
    <property type="entry name" value="REC"/>
    <property type="match status" value="1"/>
</dbReference>
<gene>
    <name evidence="8" type="ORF">SAMN04488029_2646</name>
</gene>
<keyword evidence="9" id="KW-1185">Reference proteome</keyword>
<dbReference type="GO" id="GO:0000976">
    <property type="term" value="F:transcription cis-regulatory region binding"/>
    <property type="evidence" value="ECO:0007669"/>
    <property type="project" value="TreeGrafter"/>
</dbReference>
<dbReference type="OrthoDB" id="9789181at2"/>
<reference evidence="8 9" key="1">
    <citation type="submission" date="2017-04" db="EMBL/GenBank/DDBJ databases">
        <authorList>
            <person name="Afonso C.L."/>
            <person name="Miller P.J."/>
            <person name="Scott M.A."/>
            <person name="Spackman E."/>
            <person name="Goraichik I."/>
            <person name="Dimitrov K.M."/>
            <person name="Suarez D.L."/>
            <person name="Swayne D.E."/>
        </authorList>
    </citation>
    <scope>NUCLEOTIDE SEQUENCE [LARGE SCALE GENOMIC DNA]</scope>
    <source>
        <strain evidence="8 9">DSM 26133</strain>
    </source>
</reference>
<dbReference type="PANTHER" id="PTHR48111:SF1">
    <property type="entry name" value="TWO-COMPONENT RESPONSE REGULATOR ORR33"/>
    <property type="match status" value="1"/>
</dbReference>
<sequence length="122" mass="13788">MKKILVCEDDEALISMIRFKLSKDNYGEVVKVTDGKSAMHKILHEDFDLIITDIHMPYFSGLELVTFVREKLGNKVPIIVLSLEGIENTVTEAFQLGADDFISKPFSPNELSMRVKRLLTAS</sequence>
<keyword evidence="3" id="KW-0805">Transcription regulation</keyword>
<evidence type="ECO:0000256" key="5">
    <source>
        <dbReference type="ARBA" id="ARBA00023163"/>
    </source>
</evidence>
<evidence type="ECO:0000256" key="1">
    <source>
        <dbReference type="ARBA" id="ARBA00022553"/>
    </source>
</evidence>
<name>A0A1W2GH50_REIFA</name>
<dbReference type="InterPro" id="IPR001789">
    <property type="entry name" value="Sig_transdc_resp-reg_receiver"/>
</dbReference>
<dbReference type="EMBL" id="FWYF01000003">
    <property type="protein sequence ID" value="SMD35993.1"/>
    <property type="molecule type" value="Genomic_DNA"/>
</dbReference>
<keyword evidence="5" id="KW-0804">Transcription</keyword>
<keyword evidence="2" id="KW-0902">Two-component regulatory system</keyword>
<evidence type="ECO:0000259" key="7">
    <source>
        <dbReference type="PROSITE" id="PS50110"/>
    </source>
</evidence>
<feature type="modified residue" description="4-aspartylphosphate" evidence="6">
    <location>
        <position position="53"/>
    </location>
</feature>
<keyword evidence="4" id="KW-0238">DNA-binding</keyword>
<dbReference type="InterPro" id="IPR039420">
    <property type="entry name" value="WalR-like"/>
</dbReference>
<protein>
    <submittedName>
        <fullName evidence="8">Response regulator receiver domain-containing protein</fullName>
    </submittedName>
</protein>
<dbReference type="PROSITE" id="PS50110">
    <property type="entry name" value="RESPONSE_REGULATORY"/>
    <property type="match status" value="1"/>
</dbReference>
<proteinExistence type="predicted"/>
<evidence type="ECO:0000256" key="3">
    <source>
        <dbReference type="ARBA" id="ARBA00023015"/>
    </source>
</evidence>
<dbReference type="GO" id="GO:0000156">
    <property type="term" value="F:phosphorelay response regulator activity"/>
    <property type="evidence" value="ECO:0007669"/>
    <property type="project" value="TreeGrafter"/>
</dbReference>
<organism evidence="8 9">
    <name type="scientific">Reichenbachiella faecimaris</name>
    <dbReference type="NCBI Taxonomy" id="692418"/>
    <lineage>
        <taxon>Bacteria</taxon>
        <taxon>Pseudomonadati</taxon>
        <taxon>Bacteroidota</taxon>
        <taxon>Cytophagia</taxon>
        <taxon>Cytophagales</taxon>
        <taxon>Reichenbachiellaceae</taxon>
        <taxon>Reichenbachiella</taxon>
    </lineage>
</organism>
<dbReference type="CDD" id="cd17574">
    <property type="entry name" value="REC_OmpR"/>
    <property type="match status" value="1"/>
</dbReference>
<keyword evidence="1 6" id="KW-0597">Phosphoprotein</keyword>
<feature type="domain" description="Response regulatory" evidence="7">
    <location>
        <begin position="3"/>
        <end position="119"/>
    </location>
</feature>
<dbReference type="GO" id="GO:0006355">
    <property type="term" value="P:regulation of DNA-templated transcription"/>
    <property type="evidence" value="ECO:0007669"/>
    <property type="project" value="TreeGrafter"/>
</dbReference>
<evidence type="ECO:0000256" key="2">
    <source>
        <dbReference type="ARBA" id="ARBA00023012"/>
    </source>
</evidence>
<dbReference type="PANTHER" id="PTHR48111">
    <property type="entry name" value="REGULATOR OF RPOS"/>
    <property type="match status" value="1"/>
</dbReference>
<evidence type="ECO:0000256" key="4">
    <source>
        <dbReference type="ARBA" id="ARBA00023125"/>
    </source>
</evidence>
<dbReference type="Proteomes" id="UP000192472">
    <property type="component" value="Unassembled WGS sequence"/>
</dbReference>
<evidence type="ECO:0000256" key="6">
    <source>
        <dbReference type="PROSITE-ProRule" id="PRU00169"/>
    </source>
</evidence>
<dbReference type="InterPro" id="IPR011006">
    <property type="entry name" value="CheY-like_superfamily"/>
</dbReference>